<reference evidence="1" key="1">
    <citation type="journal article" date="2023" name="Science">
        <title>Genome structures resolve the early diversification of teleost fishes.</title>
        <authorList>
            <person name="Parey E."/>
            <person name="Louis A."/>
            <person name="Montfort J."/>
            <person name="Bouchez O."/>
            <person name="Roques C."/>
            <person name="Iampietro C."/>
            <person name="Lluch J."/>
            <person name="Castinel A."/>
            <person name="Donnadieu C."/>
            <person name="Desvignes T."/>
            <person name="Floi Bucao C."/>
            <person name="Jouanno E."/>
            <person name="Wen M."/>
            <person name="Mejri S."/>
            <person name="Dirks R."/>
            <person name="Jansen H."/>
            <person name="Henkel C."/>
            <person name="Chen W.J."/>
            <person name="Zahm M."/>
            <person name="Cabau C."/>
            <person name="Klopp C."/>
            <person name="Thompson A.W."/>
            <person name="Robinson-Rechavi M."/>
            <person name="Braasch I."/>
            <person name="Lecointre G."/>
            <person name="Bobe J."/>
            <person name="Postlethwait J.H."/>
            <person name="Berthelot C."/>
            <person name="Roest Crollius H."/>
            <person name="Guiguen Y."/>
        </authorList>
    </citation>
    <scope>NUCLEOTIDE SEQUENCE</scope>
    <source>
        <strain evidence="1">WJC10195</strain>
    </source>
</reference>
<gene>
    <name evidence="1" type="ORF">SKAU_G00403360</name>
</gene>
<evidence type="ECO:0000313" key="2">
    <source>
        <dbReference type="Proteomes" id="UP001152622"/>
    </source>
</evidence>
<dbReference type="Proteomes" id="UP001152622">
    <property type="component" value="Chromosome 21"/>
</dbReference>
<sequence length="93" mass="10301">MNRWRCHSISDHTRGQAERAHDLAVPYTSPVWLRDGGRAVKRPLAEAPAVGGQMKEAELASPLTWRPFPVSDCVPRLVRLNDSAGPFRLLGSL</sequence>
<comment type="caution">
    <text evidence="1">The sequence shown here is derived from an EMBL/GenBank/DDBJ whole genome shotgun (WGS) entry which is preliminary data.</text>
</comment>
<proteinExistence type="predicted"/>
<dbReference type="EMBL" id="JAINUF010000021">
    <property type="protein sequence ID" value="KAJ8334697.1"/>
    <property type="molecule type" value="Genomic_DNA"/>
</dbReference>
<evidence type="ECO:0000313" key="1">
    <source>
        <dbReference type="EMBL" id="KAJ8334697.1"/>
    </source>
</evidence>
<name>A0A9Q1ICL5_SYNKA</name>
<keyword evidence="2" id="KW-1185">Reference proteome</keyword>
<organism evidence="1 2">
    <name type="scientific">Synaphobranchus kaupii</name>
    <name type="common">Kaup's arrowtooth eel</name>
    <dbReference type="NCBI Taxonomy" id="118154"/>
    <lineage>
        <taxon>Eukaryota</taxon>
        <taxon>Metazoa</taxon>
        <taxon>Chordata</taxon>
        <taxon>Craniata</taxon>
        <taxon>Vertebrata</taxon>
        <taxon>Euteleostomi</taxon>
        <taxon>Actinopterygii</taxon>
        <taxon>Neopterygii</taxon>
        <taxon>Teleostei</taxon>
        <taxon>Anguilliformes</taxon>
        <taxon>Synaphobranchidae</taxon>
        <taxon>Synaphobranchus</taxon>
    </lineage>
</organism>
<dbReference type="AlphaFoldDB" id="A0A9Q1ICL5"/>
<accession>A0A9Q1ICL5</accession>
<protein>
    <submittedName>
        <fullName evidence="1">Uncharacterized protein</fullName>
    </submittedName>
</protein>